<evidence type="ECO:0000256" key="4">
    <source>
        <dbReference type="ARBA" id="ARBA00023163"/>
    </source>
</evidence>
<evidence type="ECO:0000256" key="1">
    <source>
        <dbReference type="ARBA" id="ARBA00010641"/>
    </source>
</evidence>
<keyword evidence="4" id="KW-0804">Transcription</keyword>
<dbReference type="Proteomes" id="UP000623461">
    <property type="component" value="Unassembled WGS sequence"/>
</dbReference>
<evidence type="ECO:0000259" key="6">
    <source>
        <dbReference type="Pfam" id="PF08281"/>
    </source>
</evidence>
<dbReference type="Pfam" id="PF08281">
    <property type="entry name" value="Sigma70_r4_2"/>
    <property type="match status" value="1"/>
</dbReference>
<dbReference type="InterPro" id="IPR013325">
    <property type="entry name" value="RNA_pol_sigma_r2"/>
</dbReference>
<keyword evidence="3" id="KW-0731">Sigma factor</keyword>
<proteinExistence type="inferred from homology"/>
<dbReference type="InterPro" id="IPR013249">
    <property type="entry name" value="RNA_pol_sigma70_r4_t2"/>
</dbReference>
<sequence>MTDPAVEQAITRVHHEEWARVVAGLARRFGDLDVAEEAAAEAFAVAVERWPRDGIPPNPGGWLTTTATRRAIDRLRRESLRDAKYQAALMVHDDTPAEPTGPVQDDRLRLVFTCCHPALSMEARVALTLRLLGGLTVAEIARAFFVHETAMARRITRAKGKIAAAHIPYRVPSAEDLRQRVTGVLAVVYLVFNEGYLAGEGDDAVRVDLSDEAIRLGRLLHDLLPDDGEVAGLLALMLLTDARRAARVSSTGELVTLDEQDRGAWDRDLLAEGRALVEERLRVVAAGGERPGRYQLLAAINLVHTDAPTARDTDWSRIVALYDAMARLDPSPVVRLNRAVAVAELDGPLVGLAEVDRLGDALEGYHAFHVARAELLRRLGRSGESRTAYDRAIELTGNPGERAHLTRRRDQLVG</sequence>
<feature type="domain" description="RNA polymerase sigma-70 region 2" evidence="5">
    <location>
        <begin position="17"/>
        <end position="79"/>
    </location>
</feature>
<feature type="domain" description="DUF6596" evidence="7">
    <location>
        <begin position="180"/>
        <end position="279"/>
    </location>
</feature>
<dbReference type="InterPro" id="IPR046531">
    <property type="entry name" value="DUF6596"/>
</dbReference>
<keyword evidence="2" id="KW-0805">Transcription regulation</keyword>
<dbReference type="InterPro" id="IPR007627">
    <property type="entry name" value="RNA_pol_sigma70_r2"/>
</dbReference>
<comment type="caution">
    <text evidence="8">The sequence shown here is derived from an EMBL/GenBank/DDBJ whole genome shotgun (WGS) entry which is preliminary data.</text>
</comment>
<evidence type="ECO:0000256" key="3">
    <source>
        <dbReference type="ARBA" id="ARBA00023082"/>
    </source>
</evidence>
<dbReference type="InterPro" id="IPR036388">
    <property type="entry name" value="WH-like_DNA-bd_sf"/>
</dbReference>
<comment type="similarity">
    <text evidence="1">Belongs to the sigma-70 factor family. ECF subfamily.</text>
</comment>
<dbReference type="SUPFAM" id="SSF88659">
    <property type="entry name" value="Sigma3 and sigma4 domains of RNA polymerase sigma factors"/>
    <property type="match status" value="1"/>
</dbReference>
<dbReference type="Gene3D" id="1.10.1740.10">
    <property type="match status" value="1"/>
</dbReference>
<evidence type="ECO:0000313" key="9">
    <source>
        <dbReference type="Proteomes" id="UP000623461"/>
    </source>
</evidence>
<evidence type="ECO:0000259" key="7">
    <source>
        <dbReference type="Pfam" id="PF20239"/>
    </source>
</evidence>
<gene>
    <name evidence="8" type="primary">rpoE</name>
    <name evidence="8" type="ORF">GCM10009721_08290</name>
</gene>
<keyword evidence="9" id="KW-1185">Reference proteome</keyword>
<dbReference type="Gene3D" id="1.10.10.10">
    <property type="entry name" value="Winged helix-like DNA-binding domain superfamily/Winged helix DNA-binding domain"/>
    <property type="match status" value="1"/>
</dbReference>
<evidence type="ECO:0000259" key="5">
    <source>
        <dbReference type="Pfam" id="PF04542"/>
    </source>
</evidence>
<dbReference type="Pfam" id="PF04542">
    <property type="entry name" value="Sigma70_r2"/>
    <property type="match status" value="1"/>
</dbReference>
<name>A0ABQ2HNS0_9MICO</name>
<evidence type="ECO:0000256" key="2">
    <source>
        <dbReference type="ARBA" id="ARBA00023015"/>
    </source>
</evidence>
<dbReference type="EMBL" id="BMNZ01000002">
    <property type="protein sequence ID" value="GGM85921.1"/>
    <property type="molecule type" value="Genomic_DNA"/>
</dbReference>
<organism evidence="8 9">
    <name type="scientific">Terrabacter tumescens</name>
    <dbReference type="NCBI Taxonomy" id="60443"/>
    <lineage>
        <taxon>Bacteria</taxon>
        <taxon>Bacillati</taxon>
        <taxon>Actinomycetota</taxon>
        <taxon>Actinomycetes</taxon>
        <taxon>Micrococcales</taxon>
        <taxon>Intrasporangiaceae</taxon>
        <taxon>Terrabacter</taxon>
    </lineage>
</organism>
<dbReference type="RefSeq" id="WP_030197151.1">
    <property type="nucleotide sequence ID" value="NZ_BMNZ01000002.1"/>
</dbReference>
<reference evidence="9" key="1">
    <citation type="journal article" date="2019" name="Int. J. Syst. Evol. Microbiol.">
        <title>The Global Catalogue of Microorganisms (GCM) 10K type strain sequencing project: providing services to taxonomists for standard genome sequencing and annotation.</title>
        <authorList>
            <consortium name="The Broad Institute Genomics Platform"/>
            <consortium name="The Broad Institute Genome Sequencing Center for Infectious Disease"/>
            <person name="Wu L."/>
            <person name="Ma J."/>
        </authorList>
    </citation>
    <scope>NUCLEOTIDE SEQUENCE [LARGE SCALE GENOMIC DNA]</scope>
    <source>
        <strain evidence="9">JCM 1365</strain>
    </source>
</reference>
<feature type="domain" description="RNA polymerase sigma factor 70 region 4 type 2" evidence="6">
    <location>
        <begin position="112"/>
        <end position="161"/>
    </location>
</feature>
<dbReference type="PANTHER" id="PTHR47756:SF2">
    <property type="entry name" value="BLL6612 PROTEIN"/>
    <property type="match status" value="1"/>
</dbReference>
<dbReference type="SUPFAM" id="SSF88946">
    <property type="entry name" value="Sigma2 domain of RNA polymerase sigma factors"/>
    <property type="match status" value="1"/>
</dbReference>
<protein>
    <submittedName>
        <fullName evidence="8">RNA polymerase subunit sigma-24</fullName>
    </submittedName>
</protein>
<accession>A0ABQ2HNS0</accession>
<evidence type="ECO:0000313" key="8">
    <source>
        <dbReference type="EMBL" id="GGM85921.1"/>
    </source>
</evidence>
<dbReference type="PANTHER" id="PTHR47756">
    <property type="entry name" value="BLL6612 PROTEIN-RELATED"/>
    <property type="match status" value="1"/>
</dbReference>
<dbReference type="Pfam" id="PF20239">
    <property type="entry name" value="DUF6596"/>
    <property type="match status" value="1"/>
</dbReference>
<dbReference type="InterPro" id="IPR013324">
    <property type="entry name" value="RNA_pol_sigma_r3/r4-like"/>
</dbReference>